<dbReference type="EMBL" id="JAUHLN010000005">
    <property type="protein sequence ID" value="MDN4075375.1"/>
    <property type="molecule type" value="Genomic_DNA"/>
</dbReference>
<comment type="caution">
    <text evidence="1">The sequence shown here is derived from an EMBL/GenBank/DDBJ whole genome shotgun (WGS) entry which is preliminary data.</text>
</comment>
<evidence type="ECO:0008006" key="3">
    <source>
        <dbReference type="Google" id="ProtNLM"/>
    </source>
</evidence>
<organism evidence="1 2">
    <name type="scientific">Fictibacillus terranigra</name>
    <dbReference type="NCBI Taxonomy" id="3058424"/>
    <lineage>
        <taxon>Bacteria</taxon>
        <taxon>Bacillati</taxon>
        <taxon>Bacillota</taxon>
        <taxon>Bacilli</taxon>
        <taxon>Bacillales</taxon>
        <taxon>Fictibacillaceae</taxon>
        <taxon>Fictibacillus</taxon>
    </lineage>
</organism>
<protein>
    <recommendedName>
        <fullName evidence="3">Transposase</fullName>
    </recommendedName>
</protein>
<dbReference type="RefSeq" id="WP_290401489.1">
    <property type="nucleotide sequence ID" value="NZ_JAUHLN010000005.1"/>
</dbReference>
<gene>
    <name evidence="1" type="ORF">QYF49_20655</name>
</gene>
<dbReference type="Proteomes" id="UP001168694">
    <property type="component" value="Unassembled WGS sequence"/>
</dbReference>
<accession>A0ABT8EBR7</accession>
<reference evidence="1" key="1">
    <citation type="submission" date="2023-06" db="EMBL/GenBank/DDBJ databases">
        <title>Draft Genome Sequences of Representative Paenibacillus Polymyxa, Bacillus cereus, Fictibacillus sp., and Brevibacillus agri Strains Isolated from Amazonian Dark Earth.</title>
        <authorList>
            <person name="Pellegrinetti T.A."/>
            <person name="Cunha I.C.M."/>
            <person name="Chaves M.G."/>
            <person name="Freitas A.S."/>
            <person name="Silva A.V.R."/>
            <person name="Tsai S.M."/>
            <person name="Mendes L.W."/>
        </authorList>
    </citation>
    <scope>NUCLEOTIDE SEQUENCE</scope>
    <source>
        <strain evidence="1">CENA-BCM004</strain>
    </source>
</reference>
<keyword evidence="2" id="KW-1185">Reference proteome</keyword>
<evidence type="ECO:0000313" key="1">
    <source>
        <dbReference type="EMBL" id="MDN4075375.1"/>
    </source>
</evidence>
<evidence type="ECO:0000313" key="2">
    <source>
        <dbReference type="Proteomes" id="UP001168694"/>
    </source>
</evidence>
<sequence>MNNKGKTIVNYKGRKYYQEETDTEYILTSIDKYSGRTVNLFLDKVVSDGIEKERKT</sequence>
<name>A0ABT8EBR7_9BACL</name>
<proteinExistence type="predicted"/>